<protein>
    <recommendedName>
        <fullName evidence="4">Secreted protein</fullName>
    </recommendedName>
</protein>
<sequence>MKRNNLTTAVVAGIAGLAGIASVANAVELNADGLGQVLIYPYYTVNAGNTTLISVVNTTAVPKAVKVRFLEGYNSAEVLDFNLFLSQYDVWTASIFTLGDAEGGNLLTDDESCTIPQIKGGTSSSLGTLPDGRKYARFKASAYLPDPGPDAITRTREGHAELIEMATLAPGAIATAITHEDGVPPGCGAGLSSLVNANLDELRSPTGGLFGSGSIVNPAIGTIAGYNADAIDGFYTTTDPLQHIYSQPTDVTPNLASARSVEAVAGVARSYNFVSTAAGTGQLIVSDFVAPIDAVSSIFTASAIHNEYVLEAAAGAESEWVITFPTKRFYVNTGAPTAAAIRPFVENFRAPGRSCVAIGVSYFNREEQTVQSVDEFSPPDEVPGTNLCFESQVLSFQRSADFTANGNKSKILGSSLTANIDPRSSGFESGWLNIDLDPETGSTIERHMLRESNPIAPAVEGNTFLGLPVTGFLAVNYINANNGATGILSNYAALYRHRATRTCVLNDGNTPGACS</sequence>
<keyword evidence="1" id="KW-0732">Signal</keyword>
<feature type="signal peptide" evidence="1">
    <location>
        <begin position="1"/>
        <end position="26"/>
    </location>
</feature>
<dbReference type="EMBL" id="CP104694">
    <property type="protein sequence ID" value="UXI67780.1"/>
    <property type="molecule type" value="Genomic_DNA"/>
</dbReference>
<evidence type="ECO:0000256" key="1">
    <source>
        <dbReference type="SAM" id="SignalP"/>
    </source>
</evidence>
<gene>
    <name evidence="2" type="ORF">N4264_24105</name>
</gene>
<accession>A0ABY6BHC9</accession>
<evidence type="ECO:0008006" key="4">
    <source>
        <dbReference type="Google" id="ProtNLM"/>
    </source>
</evidence>
<proteinExistence type="predicted"/>
<evidence type="ECO:0000313" key="2">
    <source>
        <dbReference type="EMBL" id="UXI67780.1"/>
    </source>
</evidence>
<keyword evidence="3" id="KW-1185">Reference proteome</keyword>
<dbReference type="Proteomes" id="UP001064632">
    <property type="component" value="Chromosome"/>
</dbReference>
<evidence type="ECO:0000313" key="3">
    <source>
        <dbReference type="Proteomes" id="UP001064632"/>
    </source>
</evidence>
<name>A0ABY6BHC9_9GAMM</name>
<reference evidence="2" key="1">
    <citation type="submission" date="2022-09" db="EMBL/GenBank/DDBJ databases">
        <title>Tahibacter sp. nov., isolated from a fresh water.</title>
        <authorList>
            <person name="Baek J.H."/>
            <person name="Lee J.K."/>
            <person name="Kim J.M."/>
            <person name="Jeon C.O."/>
        </authorList>
    </citation>
    <scope>NUCLEOTIDE SEQUENCE</scope>
    <source>
        <strain evidence="2">W38</strain>
    </source>
</reference>
<dbReference type="RefSeq" id="WP_261694749.1">
    <property type="nucleotide sequence ID" value="NZ_CP104694.1"/>
</dbReference>
<feature type="chain" id="PRO_5045897226" description="Secreted protein" evidence="1">
    <location>
        <begin position="27"/>
        <end position="515"/>
    </location>
</feature>
<organism evidence="2 3">
    <name type="scientific">Tahibacter amnicola</name>
    <dbReference type="NCBI Taxonomy" id="2976241"/>
    <lineage>
        <taxon>Bacteria</taxon>
        <taxon>Pseudomonadati</taxon>
        <taxon>Pseudomonadota</taxon>
        <taxon>Gammaproteobacteria</taxon>
        <taxon>Lysobacterales</taxon>
        <taxon>Rhodanobacteraceae</taxon>
        <taxon>Tahibacter</taxon>
    </lineage>
</organism>